<sequence length="262" mass="27998">MSEDPLEDDRLILLPLIAAKQPKPTMGSPTLLEAANHSSLNPSASSIQFQEGNKAFRLIRPHSGGSYVSEGTRTSTGSGLVSRCHSPFLEFVTPPTSPRPISWSSSSLHSETGNYCQQGDVFRNANDPMDSITPGLRIIKRSSAPTNFSSSQPTPFVCNATIPSSPPTARLRLNKRSPSSSTQCGATANNSTIIPLLTSGKISDAPALSSSPMPSIRRVPKRSSTMTAFRRASRSLPQIAEVSNSPQTMEYGSITLKGRGKL</sequence>
<evidence type="ECO:0000313" key="1">
    <source>
        <dbReference type="EMBL" id="KAK7461699.1"/>
    </source>
</evidence>
<accession>A0ABR1JHD0</accession>
<organism evidence="1 2">
    <name type="scientific">Marasmiellus scandens</name>
    <dbReference type="NCBI Taxonomy" id="2682957"/>
    <lineage>
        <taxon>Eukaryota</taxon>
        <taxon>Fungi</taxon>
        <taxon>Dikarya</taxon>
        <taxon>Basidiomycota</taxon>
        <taxon>Agaricomycotina</taxon>
        <taxon>Agaricomycetes</taxon>
        <taxon>Agaricomycetidae</taxon>
        <taxon>Agaricales</taxon>
        <taxon>Marasmiineae</taxon>
        <taxon>Omphalotaceae</taxon>
        <taxon>Marasmiellus</taxon>
    </lineage>
</organism>
<gene>
    <name evidence="1" type="ORF">VKT23_008126</name>
</gene>
<proteinExistence type="predicted"/>
<name>A0ABR1JHD0_9AGAR</name>
<dbReference type="Proteomes" id="UP001498398">
    <property type="component" value="Unassembled WGS sequence"/>
</dbReference>
<protein>
    <submittedName>
        <fullName evidence="1">Uncharacterized protein</fullName>
    </submittedName>
</protein>
<evidence type="ECO:0000313" key="2">
    <source>
        <dbReference type="Proteomes" id="UP001498398"/>
    </source>
</evidence>
<dbReference type="EMBL" id="JBANRG010000012">
    <property type="protein sequence ID" value="KAK7461699.1"/>
    <property type="molecule type" value="Genomic_DNA"/>
</dbReference>
<reference evidence="1 2" key="1">
    <citation type="submission" date="2024-01" db="EMBL/GenBank/DDBJ databases">
        <title>A draft genome for the cacao thread blight pathogen Marasmiellus scandens.</title>
        <authorList>
            <person name="Baruah I.K."/>
            <person name="Leung J."/>
            <person name="Bukari Y."/>
            <person name="Amoako-Attah I."/>
            <person name="Meinhardt L.W."/>
            <person name="Bailey B.A."/>
            <person name="Cohen S.P."/>
        </authorList>
    </citation>
    <scope>NUCLEOTIDE SEQUENCE [LARGE SCALE GENOMIC DNA]</scope>
    <source>
        <strain evidence="1 2">GH-19</strain>
    </source>
</reference>
<comment type="caution">
    <text evidence="1">The sequence shown here is derived from an EMBL/GenBank/DDBJ whole genome shotgun (WGS) entry which is preliminary data.</text>
</comment>
<keyword evidence="2" id="KW-1185">Reference proteome</keyword>